<evidence type="ECO:0000313" key="2">
    <source>
        <dbReference type="RefSeq" id="XP_060035148.1"/>
    </source>
</evidence>
<dbReference type="GeneID" id="132534698"/>
<dbReference type="Proteomes" id="UP001652624">
    <property type="component" value="Chromosome 19"/>
</dbReference>
<reference evidence="2" key="1">
    <citation type="submission" date="2025-08" db="UniProtKB">
        <authorList>
            <consortium name="RefSeq"/>
        </authorList>
    </citation>
    <scope>IDENTIFICATION</scope>
</reference>
<keyword evidence="1" id="KW-1185">Reference proteome</keyword>
<gene>
    <name evidence="2" type="primary">LOC132534698</name>
</gene>
<name>A0ABM3WF03_ERIEU</name>
<sequence>MEAQFTANIALPKQFSLETTWRKRMPVALLYKQDHVSPTGDQSLVLVTYVIFHGSSQTWKDGQGQIGSYESYRMECYLVVKDDEAVSFGSSWEDLLGSTLKHSAPAVKLEPCFEKGLRELSAIHWASDLLTSGVLRSCSNTWLQVCRFLSAKFHLSRLTCESLKATSPALTLPPASLPRAPARVSGDSQASEESCCYFRRQWGRENTKAYLRLLALPVTPAWISPPNTNHKPTVSKVYYLLK</sequence>
<dbReference type="RefSeq" id="XP_060035148.1">
    <property type="nucleotide sequence ID" value="XM_060179165.1"/>
</dbReference>
<proteinExistence type="predicted"/>
<organism evidence="1 2">
    <name type="scientific">Erinaceus europaeus</name>
    <name type="common">Western European hedgehog</name>
    <dbReference type="NCBI Taxonomy" id="9365"/>
    <lineage>
        <taxon>Eukaryota</taxon>
        <taxon>Metazoa</taxon>
        <taxon>Chordata</taxon>
        <taxon>Craniata</taxon>
        <taxon>Vertebrata</taxon>
        <taxon>Euteleostomi</taxon>
        <taxon>Mammalia</taxon>
        <taxon>Eutheria</taxon>
        <taxon>Laurasiatheria</taxon>
        <taxon>Eulipotyphla</taxon>
        <taxon>Erinaceidae</taxon>
        <taxon>Erinaceinae</taxon>
        <taxon>Erinaceus</taxon>
    </lineage>
</organism>
<protein>
    <submittedName>
        <fullName evidence="2">Uncharacterized protein LOC132534698</fullName>
    </submittedName>
</protein>
<accession>A0ABM3WF03</accession>
<evidence type="ECO:0000313" key="1">
    <source>
        <dbReference type="Proteomes" id="UP001652624"/>
    </source>
</evidence>